<feature type="binding site" evidence="6">
    <location>
        <position position="147"/>
    </location>
    <ligand>
        <name>S-adenosyl-L-methionine</name>
        <dbReference type="ChEBI" id="CHEBI:59789"/>
    </ligand>
</feature>
<name>A0A1I6GN22_9GAMM</name>
<dbReference type="InterPro" id="IPR050903">
    <property type="entry name" value="Bact_Chemotaxis_MeTrfase"/>
</dbReference>
<evidence type="ECO:0000256" key="5">
    <source>
        <dbReference type="PIRNR" id="PIRNR000410"/>
    </source>
</evidence>
<dbReference type="SUPFAM" id="SSF53335">
    <property type="entry name" value="S-adenosyl-L-methionine-dependent methyltransferases"/>
    <property type="match status" value="1"/>
</dbReference>
<sequence length="276" mass="31750">MKADITPQEYDSFKKFLQDASGILLGDNKQYLVKSRLRRLLEDNRLESLGDLLERLRRPGAAQLKETVIDAMTTNETLWFRDTHPFRILSEKLLPELAARVSTQTLRIWSAACSTGQEPYSIAMAIEEYRRFQPGRLKADVRIVATDISRSVLDTARRGEYEMLAIGRGLSAERQRHFFTPLPSGGWKVKPHLQQMVEFRELNLLDRYSLGRFDLIFCRNVLIYFSADHKRDILTRMHGALNPGGYLILGASESLSGLSDLYEMVQCHPGIIYRRR</sequence>
<dbReference type="AlphaFoldDB" id="A0A1I6GN22"/>
<evidence type="ECO:0000256" key="6">
    <source>
        <dbReference type="PIRSR" id="PIRSR000410-1"/>
    </source>
</evidence>
<comment type="function">
    <text evidence="5">Methylation of the membrane-bound methyl-accepting chemotaxis proteins (MCP) to form gamma-glutamyl methyl ester residues in MCP.</text>
</comment>
<dbReference type="InterPro" id="IPR026024">
    <property type="entry name" value="Chemotaxis_MeTrfase_CheR"/>
</dbReference>
<evidence type="ECO:0000256" key="2">
    <source>
        <dbReference type="ARBA" id="ARBA00022603"/>
    </source>
</evidence>
<organism evidence="8 9">
    <name type="scientific">Marinobacter daqiaonensis</name>
    <dbReference type="NCBI Taxonomy" id="650891"/>
    <lineage>
        <taxon>Bacteria</taxon>
        <taxon>Pseudomonadati</taxon>
        <taxon>Pseudomonadota</taxon>
        <taxon>Gammaproteobacteria</taxon>
        <taxon>Pseudomonadales</taxon>
        <taxon>Marinobacteraceae</taxon>
        <taxon>Marinobacter</taxon>
    </lineage>
</organism>
<reference evidence="8 9" key="1">
    <citation type="submission" date="2016-10" db="EMBL/GenBank/DDBJ databases">
        <authorList>
            <person name="de Groot N.N."/>
        </authorList>
    </citation>
    <scope>NUCLEOTIDE SEQUENCE [LARGE SCALE GENOMIC DNA]</scope>
    <source>
        <strain evidence="8 9">CGMCC 1.9167</strain>
    </source>
</reference>
<dbReference type="PROSITE" id="PS50123">
    <property type="entry name" value="CHER"/>
    <property type="match status" value="1"/>
</dbReference>
<dbReference type="OrthoDB" id="9816309at2"/>
<dbReference type="Proteomes" id="UP000198644">
    <property type="component" value="Unassembled WGS sequence"/>
</dbReference>
<keyword evidence="2 5" id="KW-0489">Methyltransferase</keyword>
<dbReference type="CDD" id="cd02440">
    <property type="entry name" value="AdoMet_MTases"/>
    <property type="match status" value="1"/>
</dbReference>
<dbReference type="GO" id="GO:0008983">
    <property type="term" value="F:protein-glutamate O-methyltransferase activity"/>
    <property type="evidence" value="ECO:0007669"/>
    <property type="project" value="UniProtKB-EC"/>
</dbReference>
<keyword evidence="3 5" id="KW-0808">Transferase</keyword>
<proteinExistence type="predicted"/>
<dbReference type="PRINTS" id="PR00996">
    <property type="entry name" value="CHERMTFRASE"/>
</dbReference>
<evidence type="ECO:0000256" key="1">
    <source>
        <dbReference type="ARBA" id="ARBA00001541"/>
    </source>
</evidence>
<dbReference type="PANTHER" id="PTHR24422:SF21">
    <property type="entry name" value="CHEMOTAXIS PROTEIN METHYLTRANSFERASE 1"/>
    <property type="match status" value="1"/>
</dbReference>
<evidence type="ECO:0000259" key="7">
    <source>
        <dbReference type="PROSITE" id="PS50123"/>
    </source>
</evidence>
<accession>A0A1I6GN22</accession>
<feature type="binding site" evidence="6">
    <location>
        <position position="81"/>
    </location>
    <ligand>
        <name>S-adenosyl-L-methionine</name>
        <dbReference type="ChEBI" id="CHEBI:59789"/>
    </ligand>
</feature>
<dbReference type="InterPro" id="IPR000780">
    <property type="entry name" value="CheR_MeTrfase"/>
</dbReference>
<dbReference type="GO" id="GO:0032259">
    <property type="term" value="P:methylation"/>
    <property type="evidence" value="ECO:0007669"/>
    <property type="project" value="UniProtKB-KW"/>
</dbReference>
<dbReference type="EC" id="2.1.1.80" evidence="5"/>
<dbReference type="PANTHER" id="PTHR24422">
    <property type="entry name" value="CHEMOTAXIS PROTEIN METHYLTRANSFERASE"/>
    <property type="match status" value="1"/>
</dbReference>
<dbReference type="SMART" id="SM00138">
    <property type="entry name" value="MeTrc"/>
    <property type="match status" value="1"/>
</dbReference>
<dbReference type="Pfam" id="PF01739">
    <property type="entry name" value="CheR"/>
    <property type="match status" value="1"/>
</dbReference>
<comment type="catalytic activity">
    <reaction evidence="1 5">
        <text>L-glutamyl-[protein] + S-adenosyl-L-methionine = [protein]-L-glutamate 5-O-methyl ester + S-adenosyl-L-homocysteine</text>
        <dbReference type="Rhea" id="RHEA:24452"/>
        <dbReference type="Rhea" id="RHEA-COMP:10208"/>
        <dbReference type="Rhea" id="RHEA-COMP:10311"/>
        <dbReference type="ChEBI" id="CHEBI:29973"/>
        <dbReference type="ChEBI" id="CHEBI:57856"/>
        <dbReference type="ChEBI" id="CHEBI:59789"/>
        <dbReference type="ChEBI" id="CHEBI:82795"/>
        <dbReference type="EC" id="2.1.1.80"/>
    </reaction>
</comment>
<feature type="binding site" evidence="6">
    <location>
        <begin position="219"/>
        <end position="220"/>
    </location>
    <ligand>
        <name>S-adenosyl-L-methionine</name>
        <dbReference type="ChEBI" id="CHEBI:59789"/>
    </ligand>
</feature>
<feature type="binding site" evidence="6">
    <location>
        <begin position="203"/>
        <end position="204"/>
    </location>
    <ligand>
        <name>S-adenosyl-L-methionine</name>
        <dbReference type="ChEBI" id="CHEBI:59789"/>
    </ligand>
</feature>
<feature type="domain" description="CheR-type methyltransferase" evidence="7">
    <location>
        <begin position="1"/>
        <end position="276"/>
    </location>
</feature>
<dbReference type="Pfam" id="PF03705">
    <property type="entry name" value="CheR_N"/>
    <property type="match status" value="1"/>
</dbReference>
<dbReference type="InterPro" id="IPR022642">
    <property type="entry name" value="CheR_C"/>
</dbReference>
<feature type="binding site" evidence="6">
    <location>
        <position position="75"/>
    </location>
    <ligand>
        <name>S-adenosyl-L-methionine</name>
        <dbReference type="ChEBI" id="CHEBI:59789"/>
    </ligand>
</feature>
<evidence type="ECO:0000256" key="4">
    <source>
        <dbReference type="ARBA" id="ARBA00022691"/>
    </source>
</evidence>
<dbReference type="PIRSF" id="PIRSF000410">
    <property type="entry name" value="CheR"/>
    <property type="match status" value="1"/>
</dbReference>
<keyword evidence="4 5" id="KW-0949">S-adenosyl-L-methionine</keyword>
<dbReference type="InterPro" id="IPR029063">
    <property type="entry name" value="SAM-dependent_MTases_sf"/>
</dbReference>
<dbReference type="InterPro" id="IPR022641">
    <property type="entry name" value="CheR_N"/>
</dbReference>
<evidence type="ECO:0000313" key="8">
    <source>
        <dbReference type="EMBL" id="SFR43519.1"/>
    </source>
</evidence>
<evidence type="ECO:0000313" key="9">
    <source>
        <dbReference type="Proteomes" id="UP000198644"/>
    </source>
</evidence>
<protein>
    <recommendedName>
        <fullName evidence="5">Chemotaxis protein methyltransferase</fullName>
        <ecNumber evidence="5">2.1.1.80</ecNumber>
    </recommendedName>
</protein>
<dbReference type="Gene3D" id="3.40.50.150">
    <property type="entry name" value="Vaccinia Virus protein VP39"/>
    <property type="match status" value="1"/>
</dbReference>
<feature type="binding site" evidence="6">
    <location>
        <position position="118"/>
    </location>
    <ligand>
        <name>S-adenosyl-L-methionine</name>
        <dbReference type="ChEBI" id="CHEBI:59789"/>
    </ligand>
</feature>
<evidence type="ECO:0000256" key="3">
    <source>
        <dbReference type="ARBA" id="ARBA00022679"/>
    </source>
</evidence>
<dbReference type="STRING" id="650891.SAMN05216203_0286"/>
<keyword evidence="9" id="KW-1185">Reference proteome</keyword>
<dbReference type="RefSeq" id="WP_092008526.1">
    <property type="nucleotide sequence ID" value="NZ_FOYW01000001.1"/>
</dbReference>
<dbReference type="InterPro" id="IPR036804">
    <property type="entry name" value="CheR_N_sf"/>
</dbReference>
<gene>
    <name evidence="8" type="ORF">SAMN05216203_0286</name>
</gene>
<dbReference type="Gene3D" id="1.10.155.10">
    <property type="entry name" value="Chemotaxis receptor methyltransferase CheR, N-terminal domain"/>
    <property type="match status" value="1"/>
</dbReference>
<dbReference type="SUPFAM" id="SSF47757">
    <property type="entry name" value="Chemotaxis receptor methyltransferase CheR, N-terminal domain"/>
    <property type="match status" value="1"/>
</dbReference>
<feature type="binding site" evidence="6">
    <location>
        <position position="77"/>
    </location>
    <ligand>
        <name>S-adenosyl-L-methionine</name>
        <dbReference type="ChEBI" id="CHEBI:59789"/>
    </ligand>
</feature>
<dbReference type="EMBL" id="FOYW01000001">
    <property type="protein sequence ID" value="SFR43519.1"/>
    <property type="molecule type" value="Genomic_DNA"/>
</dbReference>